<protein>
    <submittedName>
        <fullName evidence="1">Uncharacterized protein</fullName>
    </submittedName>
</protein>
<sequence>MQRHNFKYRRNIREHDCFANIVKYVHGRTCNSSYILKVLKSCYNASSEGNFFI</sequence>
<gene>
    <name evidence="1" type="ORF">MENTE1834_LOCUS48276</name>
</gene>
<organism evidence="1 2">
    <name type="scientific">Meloidogyne enterolobii</name>
    <name type="common">Root-knot nematode worm</name>
    <name type="synonym">Meloidogyne mayaguensis</name>
    <dbReference type="NCBI Taxonomy" id="390850"/>
    <lineage>
        <taxon>Eukaryota</taxon>
        <taxon>Metazoa</taxon>
        <taxon>Ecdysozoa</taxon>
        <taxon>Nematoda</taxon>
        <taxon>Chromadorea</taxon>
        <taxon>Rhabditida</taxon>
        <taxon>Tylenchina</taxon>
        <taxon>Tylenchomorpha</taxon>
        <taxon>Tylenchoidea</taxon>
        <taxon>Meloidogynidae</taxon>
        <taxon>Meloidogyninae</taxon>
        <taxon>Meloidogyne</taxon>
    </lineage>
</organism>
<dbReference type="Proteomes" id="UP001497535">
    <property type="component" value="Unassembled WGS sequence"/>
</dbReference>
<name>A0ACB1B6M7_MELEN</name>
<dbReference type="EMBL" id="CAVMJV010000225">
    <property type="protein sequence ID" value="CAK5126407.1"/>
    <property type="molecule type" value="Genomic_DNA"/>
</dbReference>
<proteinExistence type="predicted"/>
<evidence type="ECO:0000313" key="1">
    <source>
        <dbReference type="EMBL" id="CAK5126407.1"/>
    </source>
</evidence>
<evidence type="ECO:0000313" key="2">
    <source>
        <dbReference type="Proteomes" id="UP001497535"/>
    </source>
</evidence>
<comment type="caution">
    <text evidence="1">The sequence shown here is derived from an EMBL/GenBank/DDBJ whole genome shotgun (WGS) entry which is preliminary data.</text>
</comment>
<keyword evidence="2" id="KW-1185">Reference proteome</keyword>
<reference evidence="1" key="1">
    <citation type="submission" date="2023-11" db="EMBL/GenBank/DDBJ databases">
        <authorList>
            <person name="Poullet M."/>
        </authorList>
    </citation>
    <scope>NUCLEOTIDE SEQUENCE</scope>
    <source>
        <strain evidence="1">E1834</strain>
    </source>
</reference>
<accession>A0ACB1B6M7</accession>